<reference evidence="1 2" key="1">
    <citation type="submission" date="2019-07" db="EMBL/GenBank/DDBJ databases">
        <title>Tepidimonas charontis SPSP-6 draft genome.</title>
        <authorList>
            <person name="Da Costa M.S."/>
            <person name="Froufe H.J.C."/>
            <person name="Egas C."/>
            <person name="Albuquerque L."/>
        </authorList>
    </citation>
    <scope>NUCLEOTIDE SEQUENCE [LARGE SCALE GENOMIC DNA]</scope>
    <source>
        <strain evidence="1 2">SPSP-6</strain>
    </source>
</reference>
<dbReference type="SUPFAM" id="SSF55874">
    <property type="entry name" value="ATPase domain of HSP90 chaperone/DNA topoisomerase II/histidine kinase"/>
    <property type="match status" value="1"/>
</dbReference>
<proteinExistence type="predicted"/>
<evidence type="ECO:0008006" key="3">
    <source>
        <dbReference type="Google" id="ProtNLM"/>
    </source>
</evidence>
<evidence type="ECO:0000313" key="1">
    <source>
        <dbReference type="EMBL" id="TSE35906.1"/>
    </source>
</evidence>
<dbReference type="Proteomes" id="UP000318294">
    <property type="component" value="Unassembled WGS sequence"/>
</dbReference>
<gene>
    <name evidence="1" type="ORF">Tchar_00486</name>
</gene>
<sequence length="60" mass="6544">MGIGLKLCRSIIESHHGRLEARNLYNGTEILGCEFTFWLPLPSAAAATPHPDAAPTLVER</sequence>
<keyword evidence="2" id="KW-1185">Reference proteome</keyword>
<accession>A0A554XJA1</accession>
<dbReference type="Gene3D" id="3.30.565.10">
    <property type="entry name" value="Histidine kinase-like ATPase, C-terminal domain"/>
    <property type="match status" value="1"/>
</dbReference>
<organism evidence="1 2">
    <name type="scientific">Tepidimonas charontis</name>
    <dbReference type="NCBI Taxonomy" id="2267262"/>
    <lineage>
        <taxon>Bacteria</taxon>
        <taxon>Pseudomonadati</taxon>
        <taxon>Pseudomonadota</taxon>
        <taxon>Betaproteobacteria</taxon>
        <taxon>Burkholderiales</taxon>
        <taxon>Tepidimonas</taxon>
    </lineage>
</organism>
<comment type="caution">
    <text evidence="1">The sequence shown here is derived from an EMBL/GenBank/DDBJ whole genome shotgun (WGS) entry which is preliminary data.</text>
</comment>
<evidence type="ECO:0000313" key="2">
    <source>
        <dbReference type="Proteomes" id="UP000318294"/>
    </source>
</evidence>
<protein>
    <recommendedName>
        <fullName evidence="3">Histidine kinase</fullName>
    </recommendedName>
</protein>
<dbReference type="EMBL" id="VJON01000004">
    <property type="protein sequence ID" value="TSE35906.1"/>
    <property type="molecule type" value="Genomic_DNA"/>
</dbReference>
<dbReference type="InterPro" id="IPR036890">
    <property type="entry name" value="HATPase_C_sf"/>
</dbReference>
<dbReference type="AlphaFoldDB" id="A0A554XJA1"/>
<name>A0A554XJA1_9BURK</name>